<dbReference type="Proteomes" id="UP000654345">
    <property type="component" value="Unassembled WGS sequence"/>
</dbReference>
<protein>
    <submittedName>
        <fullName evidence="2">Uncharacterized protein</fullName>
    </submittedName>
</protein>
<comment type="caution">
    <text evidence="2">The sequence shown here is derived from an EMBL/GenBank/DDBJ whole genome shotgun (WGS) entry which is preliminary data.</text>
</comment>
<feature type="transmembrane region" description="Helical" evidence="1">
    <location>
        <begin position="34"/>
        <end position="63"/>
    </location>
</feature>
<keyword evidence="1" id="KW-0812">Transmembrane</keyword>
<keyword evidence="1" id="KW-1133">Transmembrane helix</keyword>
<accession>A0ABQ3UFY7</accession>
<gene>
    <name evidence="2" type="ORF">KSB_01040</name>
</gene>
<sequence length="71" mass="8430">MCGPEPAHHATPRYLKANLQANYELEKYTPIHEAYLYLFLFLLLYQYSYFSFLLMLGALLLWLELGMLCHK</sequence>
<evidence type="ECO:0000313" key="2">
    <source>
        <dbReference type="EMBL" id="GHO51629.1"/>
    </source>
</evidence>
<dbReference type="EMBL" id="BNJG01000001">
    <property type="protein sequence ID" value="GHO51629.1"/>
    <property type="molecule type" value="Genomic_DNA"/>
</dbReference>
<evidence type="ECO:0000256" key="1">
    <source>
        <dbReference type="SAM" id="Phobius"/>
    </source>
</evidence>
<reference evidence="2 3" key="1">
    <citation type="journal article" date="2021" name="Int. J. Syst. Evol. Microbiol.">
        <title>Reticulibacter mediterranei gen. nov., sp. nov., within the new family Reticulibacteraceae fam. nov., and Ktedonospora formicarum gen. nov., sp. nov., Ktedonobacter robiniae sp. nov., Dictyobacter formicarum sp. nov. and Dictyobacter arantiisoli sp. nov., belonging to the class Ktedonobacteria.</title>
        <authorList>
            <person name="Yabe S."/>
            <person name="Zheng Y."/>
            <person name="Wang C.M."/>
            <person name="Sakai Y."/>
            <person name="Abe K."/>
            <person name="Yokota A."/>
            <person name="Donadio S."/>
            <person name="Cavaletti L."/>
            <person name="Monciardini P."/>
        </authorList>
    </citation>
    <scope>NUCLEOTIDE SEQUENCE [LARGE SCALE GENOMIC DNA]</scope>
    <source>
        <strain evidence="2 3">SOSP1-30</strain>
    </source>
</reference>
<evidence type="ECO:0000313" key="3">
    <source>
        <dbReference type="Proteomes" id="UP000654345"/>
    </source>
</evidence>
<keyword evidence="3" id="KW-1185">Reference proteome</keyword>
<organism evidence="2 3">
    <name type="scientific">Ktedonobacter robiniae</name>
    <dbReference type="NCBI Taxonomy" id="2778365"/>
    <lineage>
        <taxon>Bacteria</taxon>
        <taxon>Bacillati</taxon>
        <taxon>Chloroflexota</taxon>
        <taxon>Ktedonobacteria</taxon>
        <taxon>Ktedonobacterales</taxon>
        <taxon>Ktedonobacteraceae</taxon>
        <taxon>Ktedonobacter</taxon>
    </lineage>
</organism>
<name>A0ABQ3UFY7_9CHLR</name>
<keyword evidence="1" id="KW-0472">Membrane</keyword>
<proteinExistence type="predicted"/>